<evidence type="ECO:0000256" key="2">
    <source>
        <dbReference type="SAM" id="Coils"/>
    </source>
</evidence>
<accession>A0A853BN85</accession>
<comment type="caution">
    <text evidence="5">The sequence shown here is derived from an EMBL/GenBank/DDBJ whole genome shotgun (WGS) entry which is preliminary data.</text>
</comment>
<dbReference type="SUPFAM" id="SSF117892">
    <property type="entry name" value="Band 7/SPFH domain"/>
    <property type="match status" value="1"/>
</dbReference>
<organism evidence="5 6">
    <name type="scientific">Streptomonospora nanhaiensis</name>
    <dbReference type="NCBI Taxonomy" id="1323731"/>
    <lineage>
        <taxon>Bacteria</taxon>
        <taxon>Bacillati</taxon>
        <taxon>Actinomycetota</taxon>
        <taxon>Actinomycetes</taxon>
        <taxon>Streptosporangiales</taxon>
        <taxon>Nocardiopsidaceae</taxon>
        <taxon>Streptomonospora</taxon>
    </lineage>
</organism>
<dbReference type="PANTHER" id="PTHR13806">
    <property type="entry name" value="FLOTILLIN-RELATED"/>
    <property type="match status" value="1"/>
</dbReference>
<dbReference type="EMBL" id="JACCFO010000001">
    <property type="protein sequence ID" value="NYI96663.1"/>
    <property type="molecule type" value="Genomic_DNA"/>
</dbReference>
<proteinExistence type="predicted"/>
<sequence length="671" mass="74484">MLTSTITIGVGVLIAVVLLIVIGLLITLMRLFRKVEQGKALIVSKARRVDVTFTGAVLLPVLNKGEIMDISVKTMELERSGKEGLICRDNIRADISIKFFVRVNHTTEDVLRVAKLIGVENASSKEKLQDLFGAKFAEALKTVGKQFDFEDLYTRRVEFRDRIMEVIGQDLNGFVLDDAAIDYLEQTPKEQLDPDNILDAQGILKITELTKPKNERTHMLEQDEAKEKDRQQTEAMEAREELRRRRAEAEAKAKREIETMQAREEAEIQRVQAEERLKAQQAHLRTDEQLGVQRENQQREIAVAEKNRERVISIETERIEKDRMLEVIGRERETELSRIAKDKEVEAEKRAVAEVVRERVAVDRTVAEQEESIKRLRAVEEAERDRQATVILAEAEAQQNLVKDIKAAEAAEQAARHRAAEELTLAEARQQAAELDTRAKIRSAEGIRAEAAAEGLAAVQVREQDAEAIEKVGRAEAAVEREKALAAAEGVREKLKAEAEGLHEKAGAMAALDEVSRGHEEYRLRLETEKDVRLAGIDVQRQIAEAQATVLATGLEKADINIVGGDGMFFDRMVGSIGMGKAVDGFVRHSDVAQSLAGPWLNGSQSLPEDLTRALGSLGTEDVKNLTISALLARLISRGGPDTPQLEELLSTARRLGVDGAPVSALDGAKR</sequence>
<keyword evidence="2" id="KW-0175">Coiled coil</keyword>
<keyword evidence="4" id="KW-1133">Transmembrane helix</keyword>
<evidence type="ECO:0000256" key="4">
    <source>
        <dbReference type="SAM" id="Phobius"/>
    </source>
</evidence>
<dbReference type="InterPro" id="IPR036013">
    <property type="entry name" value="Band_7/SPFH_dom_sf"/>
</dbReference>
<feature type="transmembrane region" description="Helical" evidence="4">
    <location>
        <begin position="6"/>
        <end position="29"/>
    </location>
</feature>
<dbReference type="GO" id="GO:0005886">
    <property type="term" value="C:plasma membrane"/>
    <property type="evidence" value="ECO:0007669"/>
    <property type="project" value="TreeGrafter"/>
</dbReference>
<keyword evidence="4" id="KW-0472">Membrane</keyword>
<feature type="coiled-coil region" evidence="2">
    <location>
        <begin position="411"/>
        <end position="438"/>
    </location>
</feature>
<evidence type="ECO:0000256" key="1">
    <source>
        <dbReference type="ARBA" id="ARBA00004308"/>
    </source>
</evidence>
<reference evidence="5 6" key="1">
    <citation type="submission" date="2020-07" db="EMBL/GenBank/DDBJ databases">
        <title>Sequencing the genomes of 1000 actinobacteria strains.</title>
        <authorList>
            <person name="Klenk H.-P."/>
        </authorList>
    </citation>
    <scope>NUCLEOTIDE SEQUENCE [LARGE SCALE GENOMIC DNA]</scope>
    <source>
        <strain evidence="5 6">DSM 45927</strain>
    </source>
</reference>
<keyword evidence="4" id="KW-0812">Transmembrane</keyword>
<dbReference type="RefSeq" id="WP_179767996.1">
    <property type="nucleotide sequence ID" value="NZ_JACCFO010000001.1"/>
</dbReference>
<dbReference type="PANTHER" id="PTHR13806:SF31">
    <property type="entry name" value="FLOTILLIN-LIKE PROTEIN 1-RELATED"/>
    <property type="match status" value="1"/>
</dbReference>
<dbReference type="Gene3D" id="3.30.479.30">
    <property type="entry name" value="Band 7 domain"/>
    <property type="match status" value="1"/>
</dbReference>
<protein>
    <submittedName>
        <fullName evidence="5">Putative membrane protein YqiK</fullName>
    </submittedName>
</protein>
<dbReference type="Proteomes" id="UP000575985">
    <property type="component" value="Unassembled WGS sequence"/>
</dbReference>
<feature type="region of interest" description="Disordered" evidence="3">
    <location>
        <begin position="214"/>
        <end position="243"/>
    </location>
</feature>
<dbReference type="GO" id="GO:0012505">
    <property type="term" value="C:endomembrane system"/>
    <property type="evidence" value="ECO:0007669"/>
    <property type="project" value="UniProtKB-SubCell"/>
</dbReference>
<keyword evidence="6" id="KW-1185">Reference proteome</keyword>
<dbReference type="InterPro" id="IPR027705">
    <property type="entry name" value="Flotillin_fam"/>
</dbReference>
<evidence type="ECO:0000256" key="3">
    <source>
        <dbReference type="SAM" id="MobiDB-lite"/>
    </source>
</evidence>
<evidence type="ECO:0000313" key="6">
    <source>
        <dbReference type="Proteomes" id="UP000575985"/>
    </source>
</evidence>
<name>A0A853BN85_9ACTN</name>
<evidence type="ECO:0000313" key="5">
    <source>
        <dbReference type="EMBL" id="NYI96663.1"/>
    </source>
</evidence>
<dbReference type="AlphaFoldDB" id="A0A853BN85"/>
<gene>
    <name evidence="5" type="ORF">HNR12_002940</name>
</gene>
<comment type="subcellular location">
    <subcellularLocation>
        <location evidence="1">Endomembrane system</location>
    </subcellularLocation>
</comment>